<sequence length="74" mass="8782">MKAIQTGLGAAFSRAVVMLYPKEKRLFEDPYAEKVLSPFYKFFLFLLRNPKRFNTLMKWREKATPGVMGWLFCR</sequence>
<evidence type="ECO:0000313" key="1">
    <source>
        <dbReference type="EMBL" id="GAI76900.1"/>
    </source>
</evidence>
<dbReference type="EMBL" id="BARW01005229">
    <property type="protein sequence ID" value="GAI76900.1"/>
    <property type="molecule type" value="Genomic_DNA"/>
</dbReference>
<protein>
    <submittedName>
        <fullName evidence="1">Uncharacterized protein</fullName>
    </submittedName>
</protein>
<feature type="non-terminal residue" evidence="1">
    <location>
        <position position="74"/>
    </location>
</feature>
<accession>X1SNG0</accession>
<proteinExistence type="predicted"/>
<gene>
    <name evidence="1" type="ORF">S12H4_11569</name>
</gene>
<organism evidence="1">
    <name type="scientific">marine sediment metagenome</name>
    <dbReference type="NCBI Taxonomy" id="412755"/>
    <lineage>
        <taxon>unclassified sequences</taxon>
        <taxon>metagenomes</taxon>
        <taxon>ecological metagenomes</taxon>
    </lineage>
</organism>
<reference evidence="1" key="1">
    <citation type="journal article" date="2014" name="Front. Microbiol.">
        <title>High frequency of phylogenetically diverse reductive dehalogenase-homologous genes in deep subseafloor sedimentary metagenomes.</title>
        <authorList>
            <person name="Kawai M."/>
            <person name="Futagami T."/>
            <person name="Toyoda A."/>
            <person name="Takaki Y."/>
            <person name="Nishi S."/>
            <person name="Hori S."/>
            <person name="Arai W."/>
            <person name="Tsubouchi T."/>
            <person name="Morono Y."/>
            <person name="Uchiyama I."/>
            <person name="Ito T."/>
            <person name="Fujiyama A."/>
            <person name="Inagaki F."/>
            <person name="Takami H."/>
        </authorList>
    </citation>
    <scope>NUCLEOTIDE SEQUENCE</scope>
    <source>
        <strain evidence="1">Expedition CK06-06</strain>
    </source>
</reference>
<dbReference type="AlphaFoldDB" id="X1SNG0"/>
<name>X1SNG0_9ZZZZ</name>
<comment type="caution">
    <text evidence="1">The sequence shown here is derived from an EMBL/GenBank/DDBJ whole genome shotgun (WGS) entry which is preliminary data.</text>
</comment>